<dbReference type="SUPFAM" id="SSF46600">
    <property type="entry name" value="C-terminal UvrC-binding domain of UvrB"/>
    <property type="match status" value="1"/>
</dbReference>
<dbReference type="PIRSF" id="PIRSF015034">
    <property type="entry name" value="YacH"/>
    <property type="match status" value="1"/>
</dbReference>
<dbReference type="PANTHER" id="PTHR38430:SF1">
    <property type="entry name" value="PROTEIN-ARGININE KINASE ACTIVATOR PROTEIN"/>
    <property type="match status" value="1"/>
</dbReference>
<dbReference type="GO" id="GO:1990169">
    <property type="term" value="P:stress response to copper ion"/>
    <property type="evidence" value="ECO:0007669"/>
    <property type="project" value="TreeGrafter"/>
</dbReference>
<dbReference type="PROSITE" id="PS50151">
    <property type="entry name" value="UVR"/>
    <property type="match status" value="1"/>
</dbReference>
<dbReference type="InterPro" id="IPR036876">
    <property type="entry name" value="UVR_dom_sf"/>
</dbReference>
<feature type="domain" description="UVR" evidence="1">
    <location>
        <begin position="130"/>
        <end position="165"/>
    </location>
</feature>
<sequence length="167" mass="19189">MGNYIMKKCDICKKQAATHKVHRIDENGQWTELNLCEECARAKGILGPKEIKTILQILAELKKKILEEDNKLVCPKCGMSFANFKAIGKLGCEECYTAFREKLIPILKELHHSTHHTGKTPKEETKIKKHLLIKKLRKELKEAIAQEDYERAAAIRDTIKKYETKDG</sequence>
<dbReference type="EMBL" id="DTMQ01000042">
    <property type="protein sequence ID" value="HGE99789.1"/>
    <property type="molecule type" value="Genomic_DNA"/>
</dbReference>
<dbReference type="Gene3D" id="4.10.860.10">
    <property type="entry name" value="UVR domain"/>
    <property type="match status" value="1"/>
</dbReference>
<name>A0A7C3UVP4_UNCW3</name>
<organism evidence="2">
    <name type="scientific">candidate division WOR-3 bacterium</name>
    <dbReference type="NCBI Taxonomy" id="2052148"/>
    <lineage>
        <taxon>Bacteria</taxon>
        <taxon>Bacteria division WOR-3</taxon>
    </lineage>
</organism>
<dbReference type="GO" id="GO:0005507">
    <property type="term" value="F:copper ion binding"/>
    <property type="evidence" value="ECO:0007669"/>
    <property type="project" value="TreeGrafter"/>
</dbReference>
<dbReference type="AlphaFoldDB" id="A0A7C3UVP4"/>
<dbReference type="Pfam" id="PF02151">
    <property type="entry name" value="UVR"/>
    <property type="match status" value="1"/>
</dbReference>
<reference evidence="2" key="1">
    <citation type="journal article" date="2020" name="mSystems">
        <title>Genome- and Community-Level Interaction Insights into Carbon Utilization and Element Cycling Functions of Hydrothermarchaeota in Hydrothermal Sediment.</title>
        <authorList>
            <person name="Zhou Z."/>
            <person name="Liu Y."/>
            <person name="Xu W."/>
            <person name="Pan J."/>
            <person name="Luo Z.H."/>
            <person name="Li M."/>
        </authorList>
    </citation>
    <scope>NUCLEOTIDE SEQUENCE [LARGE SCALE GENOMIC DNA]</scope>
    <source>
        <strain evidence="2">SpSt-906</strain>
    </source>
</reference>
<evidence type="ECO:0000313" key="2">
    <source>
        <dbReference type="EMBL" id="HGE99789.1"/>
    </source>
</evidence>
<protein>
    <recommendedName>
        <fullName evidence="1">UVR domain-containing protein</fullName>
    </recommendedName>
</protein>
<accession>A0A7C3UVP4</accession>
<proteinExistence type="predicted"/>
<dbReference type="GO" id="GO:0050897">
    <property type="term" value="F:cobalt ion binding"/>
    <property type="evidence" value="ECO:0007669"/>
    <property type="project" value="TreeGrafter"/>
</dbReference>
<dbReference type="GO" id="GO:1990170">
    <property type="term" value="P:stress response to cadmium ion"/>
    <property type="evidence" value="ECO:0007669"/>
    <property type="project" value="TreeGrafter"/>
</dbReference>
<evidence type="ECO:0000259" key="1">
    <source>
        <dbReference type="PROSITE" id="PS50151"/>
    </source>
</evidence>
<dbReference type="GO" id="GO:0046870">
    <property type="term" value="F:cadmium ion binding"/>
    <property type="evidence" value="ECO:0007669"/>
    <property type="project" value="TreeGrafter"/>
</dbReference>
<dbReference type="PANTHER" id="PTHR38430">
    <property type="entry name" value="PROTEIN-ARGININE KINASE ACTIVATOR PROTEIN"/>
    <property type="match status" value="1"/>
</dbReference>
<dbReference type="InterPro" id="IPR025542">
    <property type="entry name" value="YacH"/>
</dbReference>
<dbReference type="InterPro" id="IPR001943">
    <property type="entry name" value="UVR_dom"/>
</dbReference>
<gene>
    <name evidence="2" type="ORF">ENX07_06970</name>
</gene>
<comment type="caution">
    <text evidence="2">The sequence shown here is derived from an EMBL/GenBank/DDBJ whole genome shotgun (WGS) entry which is preliminary data.</text>
</comment>
<dbReference type="GO" id="GO:0008270">
    <property type="term" value="F:zinc ion binding"/>
    <property type="evidence" value="ECO:0007669"/>
    <property type="project" value="TreeGrafter"/>
</dbReference>